<evidence type="ECO:0000256" key="1">
    <source>
        <dbReference type="ARBA" id="ARBA00004271"/>
    </source>
</evidence>
<feature type="binding site" evidence="7">
    <location>
        <position position="114"/>
    </location>
    <ligand>
        <name>oxalate</name>
        <dbReference type="ChEBI" id="CHEBI:30623"/>
    </ligand>
</feature>
<dbReference type="InterPro" id="IPR011051">
    <property type="entry name" value="RmlC_Cupin_sf"/>
</dbReference>
<name>A0AAW1PFI6_9CHLO</name>
<dbReference type="AlphaFoldDB" id="A0AAW1PFI6"/>
<dbReference type="Proteomes" id="UP001489004">
    <property type="component" value="Unassembled WGS sequence"/>
</dbReference>
<sequence length="253" mass="26096">MAIPATVAVLVLLLLGTSSQVALAQQQNQLETPRLTERDQRREFLAGADSPFKFRFAAATGAAKVDNPAVLQLQVDKAGNPFLSTLPPPGMAQFLTALKPCGNLLPHNHPRATEFYSVLYGEMKAGESQENGGLQNITLSVLPGEVFVAVQGLLHFNHNPSCTPLVFVQSFNSADPGALNIIGALAALNGGGPIGAAGIKASNAGTITASPQGAFSLDQDCLARCGLPSTGAPGDGLGGLPNEFRVLFGLAAV</sequence>
<dbReference type="Gene3D" id="2.60.120.10">
    <property type="entry name" value="Jelly Rolls"/>
    <property type="match status" value="1"/>
</dbReference>
<comment type="subcellular location">
    <subcellularLocation>
        <location evidence="1 9">Secreted</location>
        <location evidence="1 9">Extracellular space</location>
        <location evidence="1 9">Apoplast</location>
    </subcellularLocation>
</comment>
<keyword evidence="12" id="KW-1185">Reference proteome</keyword>
<dbReference type="PRINTS" id="PR00325">
    <property type="entry name" value="GERMIN"/>
</dbReference>
<reference evidence="11 12" key="1">
    <citation type="journal article" date="2024" name="Nat. Commun.">
        <title>Phylogenomics reveals the evolutionary origins of lichenization in chlorophyte algae.</title>
        <authorList>
            <person name="Puginier C."/>
            <person name="Libourel C."/>
            <person name="Otte J."/>
            <person name="Skaloud P."/>
            <person name="Haon M."/>
            <person name="Grisel S."/>
            <person name="Petersen M."/>
            <person name="Berrin J.G."/>
            <person name="Delaux P.M."/>
            <person name="Dal Grande F."/>
            <person name="Keller J."/>
        </authorList>
    </citation>
    <scope>NUCLEOTIDE SEQUENCE [LARGE SCALE GENOMIC DNA]</scope>
    <source>
        <strain evidence="11 12">SAG 2043</strain>
    </source>
</reference>
<keyword evidence="4 9" id="KW-0964">Secreted</keyword>
<dbReference type="GO" id="GO:0048046">
    <property type="term" value="C:apoplast"/>
    <property type="evidence" value="ECO:0007669"/>
    <property type="project" value="UniProtKB-SubCell"/>
</dbReference>
<feature type="binding site" evidence="8">
    <location>
        <position position="114"/>
    </location>
    <ligand>
        <name>Mn(2+)</name>
        <dbReference type="ChEBI" id="CHEBI:29035"/>
    </ligand>
</feature>
<feature type="binding site" evidence="8">
    <location>
        <position position="109"/>
    </location>
    <ligand>
        <name>Mn(2+)</name>
        <dbReference type="ChEBI" id="CHEBI:29035"/>
    </ligand>
</feature>
<evidence type="ECO:0000256" key="2">
    <source>
        <dbReference type="ARBA" id="ARBA00007456"/>
    </source>
</evidence>
<keyword evidence="9" id="KW-0732">Signal</keyword>
<evidence type="ECO:0000256" key="3">
    <source>
        <dbReference type="ARBA" id="ARBA00022523"/>
    </source>
</evidence>
<organism evidence="11 12">
    <name type="scientific">[Myrmecia] bisecta</name>
    <dbReference type="NCBI Taxonomy" id="41462"/>
    <lineage>
        <taxon>Eukaryota</taxon>
        <taxon>Viridiplantae</taxon>
        <taxon>Chlorophyta</taxon>
        <taxon>core chlorophytes</taxon>
        <taxon>Trebouxiophyceae</taxon>
        <taxon>Trebouxiales</taxon>
        <taxon>Trebouxiaceae</taxon>
        <taxon>Myrmecia</taxon>
    </lineage>
</organism>
<feature type="binding site" evidence="8">
    <location>
        <position position="107"/>
    </location>
    <ligand>
        <name>Mn(2+)</name>
        <dbReference type="ChEBI" id="CHEBI:29035"/>
    </ligand>
</feature>
<evidence type="ECO:0000256" key="4">
    <source>
        <dbReference type="ARBA" id="ARBA00022525"/>
    </source>
</evidence>
<keyword evidence="6 7" id="KW-0464">Manganese</keyword>
<feature type="binding site" evidence="8">
    <location>
        <position position="155"/>
    </location>
    <ligand>
        <name>Mn(2+)</name>
        <dbReference type="ChEBI" id="CHEBI:29035"/>
    </ligand>
</feature>
<feature type="signal peptide" evidence="9">
    <location>
        <begin position="1"/>
        <end position="24"/>
    </location>
</feature>
<comment type="caution">
    <text evidence="11">The sequence shown here is derived from an EMBL/GenBank/DDBJ whole genome shotgun (WGS) entry which is preliminary data.</text>
</comment>
<evidence type="ECO:0000313" key="11">
    <source>
        <dbReference type="EMBL" id="KAK9808713.1"/>
    </source>
</evidence>
<dbReference type="InterPro" id="IPR006045">
    <property type="entry name" value="Cupin_1"/>
</dbReference>
<evidence type="ECO:0000256" key="8">
    <source>
        <dbReference type="PIRSR" id="PIRSR601929-2"/>
    </source>
</evidence>
<evidence type="ECO:0000256" key="6">
    <source>
        <dbReference type="ARBA" id="ARBA00023211"/>
    </source>
</evidence>
<dbReference type="InterPro" id="IPR014710">
    <property type="entry name" value="RmlC-like_jellyroll"/>
</dbReference>
<feature type="binding site" evidence="7">
    <location>
        <position position="109"/>
    </location>
    <ligand>
        <name>oxalate</name>
        <dbReference type="ChEBI" id="CHEBI:30623"/>
    </ligand>
</feature>
<dbReference type="Pfam" id="PF00190">
    <property type="entry name" value="Cupin_1"/>
    <property type="match status" value="1"/>
</dbReference>
<evidence type="ECO:0000256" key="5">
    <source>
        <dbReference type="ARBA" id="ARBA00022723"/>
    </source>
</evidence>
<dbReference type="PANTHER" id="PTHR31238">
    <property type="entry name" value="GERMIN-LIKE PROTEIN SUBFAMILY 3 MEMBER 3"/>
    <property type="match status" value="1"/>
</dbReference>
<protein>
    <recommendedName>
        <fullName evidence="9">Germin-like protein</fullName>
    </recommendedName>
</protein>
<keyword evidence="3 9" id="KW-0052">Apoplast</keyword>
<evidence type="ECO:0000259" key="10">
    <source>
        <dbReference type="SMART" id="SM00835"/>
    </source>
</evidence>
<dbReference type="EMBL" id="JALJOR010000011">
    <property type="protein sequence ID" value="KAK9808713.1"/>
    <property type="molecule type" value="Genomic_DNA"/>
</dbReference>
<accession>A0AAW1PFI6</accession>
<feature type="chain" id="PRO_5043101143" description="Germin-like protein" evidence="9">
    <location>
        <begin position="25"/>
        <end position="253"/>
    </location>
</feature>
<feature type="domain" description="Cupin type-1" evidence="10">
    <location>
        <begin position="43"/>
        <end position="187"/>
    </location>
</feature>
<dbReference type="GO" id="GO:0030145">
    <property type="term" value="F:manganese ion binding"/>
    <property type="evidence" value="ECO:0007669"/>
    <property type="project" value="UniProtKB-UniRule"/>
</dbReference>
<evidence type="ECO:0000313" key="12">
    <source>
        <dbReference type="Proteomes" id="UP001489004"/>
    </source>
</evidence>
<gene>
    <name evidence="11" type="ORF">WJX72_002380</name>
</gene>
<dbReference type="SMART" id="SM00835">
    <property type="entry name" value="Cupin_1"/>
    <property type="match status" value="1"/>
</dbReference>
<evidence type="ECO:0000256" key="9">
    <source>
        <dbReference type="RuleBase" id="RU366015"/>
    </source>
</evidence>
<dbReference type="SUPFAM" id="SSF51182">
    <property type="entry name" value="RmlC-like cupins"/>
    <property type="match status" value="1"/>
</dbReference>
<keyword evidence="5 7" id="KW-0479">Metal-binding</keyword>
<proteinExistence type="inferred from homology"/>
<dbReference type="InterPro" id="IPR001929">
    <property type="entry name" value="Germin"/>
</dbReference>
<evidence type="ECO:0000256" key="7">
    <source>
        <dbReference type="PIRSR" id="PIRSR601929-1"/>
    </source>
</evidence>
<comment type="similarity">
    <text evidence="2 9">Belongs to the germin family.</text>
</comment>